<evidence type="ECO:0000313" key="2">
    <source>
        <dbReference type="Proteomes" id="UP000179284"/>
    </source>
</evidence>
<gene>
    <name evidence="1" type="ORF">bhn_III080</name>
</gene>
<accession>A0A1D9NXC6</accession>
<dbReference type="Proteomes" id="UP000179284">
    <property type="component" value="Chromosome II"/>
</dbReference>
<dbReference type="RefSeq" id="WP_071174852.1">
    <property type="nucleotide sequence ID" value="NZ_CP017830.1"/>
</dbReference>
<reference evidence="2" key="1">
    <citation type="submission" date="2016-10" db="EMBL/GenBank/DDBJ databases">
        <title>The complete genome sequence of the rumen bacterium Butyrivibrio hungatei MB2003.</title>
        <authorList>
            <person name="Palevich N."/>
            <person name="Kelly W.J."/>
            <person name="Leahy S.C."/>
            <person name="Altermann E."/>
            <person name="Rakonjac J."/>
            <person name="Attwood G.T."/>
        </authorList>
    </citation>
    <scope>NUCLEOTIDE SEQUENCE [LARGE SCALE GENOMIC DNA]</scope>
    <source>
        <strain evidence="2">MB2003</strain>
    </source>
</reference>
<organism evidence="1 2">
    <name type="scientific">Butyrivibrio hungatei</name>
    <dbReference type="NCBI Taxonomy" id="185008"/>
    <lineage>
        <taxon>Bacteria</taxon>
        <taxon>Bacillati</taxon>
        <taxon>Bacillota</taxon>
        <taxon>Clostridia</taxon>
        <taxon>Lachnospirales</taxon>
        <taxon>Lachnospiraceae</taxon>
        <taxon>Butyrivibrio</taxon>
    </lineage>
</organism>
<evidence type="ECO:0000313" key="1">
    <source>
        <dbReference type="EMBL" id="AOZ95028.1"/>
    </source>
</evidence>
<dbReference type="EMBL" id="CP017830">
    <property type="protein sequence ID" value="AOZ95028.1"/>
    <property type="molecule type" value="Genomic_DNA"/>
</dbReference>
<dbReference type="OrthoDB" id="1778922at2"/>
<protein>
    <submittedName>
        <fullName evidence="1">Uncharacterized protein</fullName>
    </submittedName>
</protein>
<dbReference type="AlphaFoldDB" id="A0A1D9NXC6"/>
<sequence>MYRYEEPIFRLRSSSYGSNYWVFHSRKLRRRVAVFSNLEYENILTLEMNPDVEWYCEYPLETTVYIGGKESKVLFNAWVKYKDGTEEYQGVAYLCSSDDSKDHVKVACQSAWCLQNDVNFVFRNEKNIEIGPFYIRNISLLAARARRFTACGVNADRIFLSFIQAKRHICIGELEKMGRLEKYRALDYISDLYYRGLVTLSNMNTDCISADTEVISIG</sequence>
<name>A0A1D9NXC6_9FIRM</name>
<dbReference type="KEGG" id="bhu:bhn_III080"/>
<proteinExistence type="predicted"/>
<keyword evidence="2" id="KW-1185">Reference proteome</keyword>